<feature type="non-terminal residue" evidence="1">
    <location>
        <position position="1"/>
    </location>
</feature>
<dbReference type="Gene3D" id="3.30.1490.300">
    <property type="match status" value="1"/>
</dbReference>
<name>A0A932CR37_UNCTE</name>
<accession>A0A932CR37</accession>
<dbReference type="InterPro" id="IPR050696">
    <property type="entry name" value="FtsA/MreB"/>
</dbReference>
<dbReference type="EMBL" id="JACPRF010000404">
    <property type="protein sequence ID" value="MBI2877832.1"/>
    <property type="molecule type" value="Genomic_DNA"/>
</dbReference>
<dbReference type="PIRSF" id="PIRSF019169">
    <property type="entry name" value="PilM"/>
    <property type="match status" value="1"/>
</dbReference>
<reference evidence="1" key="1">
    <citation type="submission" date="2020-07" db="EMBL/GenBank/DDBJ databases">
        <title>Huge and variable diversity of episymbiotic CPR bacteria and DPANN archaea in groundwater ecosystems.</title>
        <authorList>
            <person name="He C.Y."/>
            <person name="Keren R."/>
            <person name="Whittaker M."/>
            <person name="Farag I.F."/>
            <person name="Doudna J."/>
            <person name="Cate J.H.D."/>
            <person name="Banfield J.F."/>
        </authorList>
    </citation>
    <scope>NUCLEOTIDE SEQUENCE</scope>
    <source>
        <strain evidence="1">NC_groundwater_672_Ag_B-0.1um_62_36</strain>
    </source>
</reference>
<evidence type="ECO:0000313" key="2">
    <source>
        <dbReference type="Proteomes" id="UP000769766"/>
    </source>
</evidence>
<proteinExistence type="predicted"/>
<dbReference type="Proteomes" id="UP000769766">
    <property type="component" value="Unassembled WGS sequence"/>
</dbReference>
<dbReference type="PANTHER" id="PTHR32432:SF3">
    <property type="entry name" value="ETHANOLAMINE UTILIZATION PROTEIN EUTJ"/>
    <property type="match status" value="1"/>
</dbReference>
<evidence type="ECO:0000313" key="1">
    <source>
        <dbReference type="EMBL" id="MBI2877832.1"/>
    </source>
</evidence>
<gene>
    <name evidence="1" type="primary">pilM</name>
    <name evidence="1" type="ORF">HYY20_13235</name>
</gene>
<comment type="caution">
    <text evidence="1">The sequence shown here is derived from an EMBL/GenBank/DDBJ whole genome shotgun (WGS) entry which is preliminary data.</text>
</comment>
<dbReference type="CDD" id="cd24049">
    <property type="entry name" value="ASKHA_NBD_PilM"/>
    <property type="match status" value="1"/>
</dbReference>
<dbReference type="Pfam" id="PF11104">
    <property type="entry name" value="PilM_2"/>
    <property type="match status" value="1"/>
</dbReference>
<dbReference type="NCBIfam" id="TIGR01175">
    <property type="entry name" value="pilM"/>
    <property type="match status" value="1"/>
</dbReference>
<protein>
    <submittedName>
        <fullName evidence="1">Type IV pilus assembly protein PilM</fullName>
    </submittedName>
</protein>
<dbReference type="InterPro" id="IPR005883">
    <property type="entry name" value="PilM"/>
</dbReference>
<organism evidence="1 2">
    <name type="scientific">Tectimicrobiota bacterium</name>
    <dbReference type="NCBI Taxonomy" id="2528274"/>
    <lineage>
        <taxon>Bacteria</taxon>
        <taxon>Pseudomonadati</taxon>
        <taxon>Nitrospinota/Tectimicrobiota group</taxon>
        <taxon>Candidatus Tectimicrobiota</taxon>
    </lineage>
</organism>
<dbReference type="PANTHER" id="PTHR32432">
    <property type="entry name" value="CELL DIVISION PROTEIN FTSA-RELATED"/>
    <property type="match status" value="1"/>
</dbReference>
<dbReference type="AlphaFoldDB" id="A0A932CR37"/>
<sequence length="327" mass="35870">LLNFGVLPIPPEAIVDGAIIDAETIIEAIKHLVKSEQIKTKDVVTAVSGTSVIVKKINLPPMSEADLQASISWEAEQYIPFNIEDVHLDFQILKSPHEEKGDESKELMEVLLVAAKKEKIEDYVNLITGAGLNPLIVDVDVFAIENSYEINHGLPAEQSLALIDIGASVMNINILKDGVTTFTQDTSIGGQLYTEALQKRFNLSFEQAEALKMGVEVREISPSEILPILTSVTEEIAMKIQQSFEFYRTASAAEREIDKIILSGGCAKLQGIDQYLSDRLSIPVEVADPFERILFDEKQFDPEYLMELAPVAAIGVGLASRSLGDNA</sequence>
<dbReference type="SUPFAM" id="SSF53067">
    <property type="entry name" value="Actin-like ATPase domain"/>
    <property type="match status" value="2"/>
</dbReference>
<dbReference type="InterPro" id="IPR043129">
    <property type="entry name" value="ATPase_NBD"/>
</dbReference>
<dbReference type="Gene3D" id="3.30.420.40">
    <property type="match status" value="2"/>
</dbReference>